<gene>
    <name evidence="2" type="ORF">H9654_13115</name>
</gene>
<organism evidence="2 3">
    <name type="scientific">Stenotrophomonas lacuserhaii</name>
    <dbReference type="NCBI Taxonomy" id="2760084"/>
    <lineage>
        <taxon>Bacteria</taxon>
        <taxon>Pseudomonadati</taxon>
        <taxon>Pseudomonadota</taxon>
        <taxon>Gammaproteobacteria</taxon>
        <taxon>Lysobacterales</taxon>
        <taxon>Lysobacteraceae</taxon>
        <taxon>Stenotrophomonas</taxon>
    </lineage>
</organism>
<evidence type="ECO:0000313" key="2">
    <source>
        <dbReference type="EMBL" id="MBD7955142.1"/>
    </source>
</evidence>
<reference evidence="2 3" key="1">
    <citation type="submission" date="2020-08" db="EMBL/GenBank/DDBJ databases">
        <title>A Genomic Blueprint of the Chicken Gut Microbiome.</title>
        <authorList>
            <person name="Gilroy R."/>
            <person name="Ravi A."/>
            <person name="Getino M."/>
            <person name="Pursley I."/>
            <person name="Horton D.L."/>
            <person name="Alikhan N.-F."/>
            <person name="Baker D."/>
            <person name="Gharbi K."/>
            <person name="Hall N."/>
            <person name="Watson M."/>
            <person name="Adriaenssens E.M."/>
            <person name="Foster-Nyarko E."/>
            <person name="Jarju S."/>
            <person name="Secka A."/>
            <person name="Antonio M."/>
            <person name="Oren A."/>
            <person name="Chaudhuri R."/>
            <person name="La Ragione R.M."/>
            <person name="Hildebrand F."/>
            <person name="Pallen M.J."/>
        </authorList>
    </citation>
    <scope>NUCLEOTIDE SEQUENCE [LARGE SCALE GENOMIC DNA]</scope>
    <source>
        <strain evidence="2 3">Sa5BUN4</strain>
    </source>
</reference>
<name>A0A8X8FTU9_9GAMM</name>
<protein>
    <submittedName>
        <fullName evidence="2">Uncharacterized protein</fullName>
    </submittedName>
</protein>
<evidence type="ECO:0000313" key="3">
    <source>
        <dbReference type="Proteomes" id="UP000636938"/>
    </source>
</evidence>
<keyword evidence="3" id="KW-1185">Reference proteome</keyword>
<dbReference type="EMBL" id="JACSQS010000014">
    <property type="protein sequence ID" value="MBD7955142.1"/>
    <property type="molecule type" value="Genomic_DNA"/>
</dbReference>
<proteinExistence type="predicted"/>
<dbReference type="RefSeq" id="WP_191771199.1">
    <property type="nucleotide sequence ID" value="NZ_JACSQS010000014.1"/>
</dbReference>
<dbReference type="Proteomes" id="UP000636938">
    <property type="component" value="Unassembled WGS sequence"/>
</dbReference>
<feature type="signal peptide" evidence="1">
    <location>
        <begin position="1"/>
        <end position="23"/>
    </location>
</feature>
<feature type="chain" id="PRO_5036471007" evidence="1">
    <location>
        <begin position="24"/>
        <end position="152"/>
    </location>
</feature>
<sequence length="152" mass="15145">MRPSFFLLPTVLVVALAVACQPAADPAPNGGAAAAGPSDAPAAVVAPAAEGRPSDAFRATGNEPGWLAEVAAGGGSALRVEVDYGQTQYEVAAPTHGPDGWAGAAADGTPIKLSVQRVPCQDDMSGKTFDAKAMLTVGTRQLHGCGSFSAAQ</sequence>
<dbReference type="AlphaFoldDB" id="A0A8X8FTU9"/>
<keyword evidence="1" id="KW-0732">Signal</keyword>
<accession>A0A8X8FTU9</accession>
<evidence type="ECO:0000256" key="1">
    <source>
        <dbReference type="SAM" id="SignalP"/>
    </source>
</evidence>
<dbReference type="PROSITE" id="PS51257">
    <property type="entry name" value="PROKAR_LIPOPROTEIN"/>
    <property type="match status" value="1"/>
</dbReference>
<comment type="caution">
    <text evidence="2">The sequence shown here is derived from an EMBL/GenBank/DDBJ whole genome shotgun (WGS) entry which is preliminary data.</text>
</comment>